<evidence type="ECO:0000313" key="12">
    <source>
        <dbReference type="EMBL" id="KAA0159958.1"/>
    </source>
</evidence>
<dbReference type="InterPro" id="IPR016300">
    <property type="entry name" value="ATPase_ArsA/GET3"/>
</dbReference>
<evidence type="ECO:0000256" key="8">
    <source>
        <dbReference type="HAMAP-Rule" id="MF_03112"/>
    </source>
</evidence>
<protein>
    <recommendedName>
        <fullName evidence="8">ATPase ASNA1 homolog</fullName>
        <ecNumber evidence="8">3.6.-.-</ecNumber>
    </recommendedName>
    <alternativeName>
        <fullName evidence="8">Arsenical pump-driving ATPase homolog</fullName>
    </alternativeName>
    <alternativeName>
        <fullName evidence="8">Arsenite-stimulated ATPase</fullName>
    </alternativeName>
</protein>
<evidence type="ECO:0000313" key="16">
    <source>
        <dbReference type="Proteomes" id="UP000323011"/>
    </source>
</evidence>
<dbReference type="NCBIfam" id="TIGR00345">
    <property type="entry name" value="GET3_arsA_TRC40"/>
    <property type="match status" value="1"/>
</dbReference>
<evidence type="ECO:0000313" key="15">
    <source>
        <dbReference type="Proteomes" id="UP000322899"/>
    </source>
</evidence>
<dbReference type="EMBL" id="VLTO01000093">
    <property type="protein sequence ID" value="KAA0165606.1"/>
    <property type="molecule type" value="Genomic_DNA"/>
</dbReference>
<comment type="caution">
    <text evidence="12">The sequence shown here is derived from an EMBL/GenBank/DDBJ whole genome shotgun (WGS) entry which is preliminary data.</text>
</comment>
<comment type="similarity">
    <text evidence="1 8">Belongs to the arsA ATPase family.</text>
</comment>
<dbReference type="EMBL" id="VLTL01000079">
    <property type="protein sequence ID" value="KAA0162573.1"/>
    <property type="molecule type" value="Genomic_DNA"/>
</dbReference>
<gene>
    <name evidence="14" type="ORF">FNF27_07614</name>
    <name evidence="13" type="ORF">FNF28_04666</name>
    <name evidence="11" type="ORF">FNF29_02977</name>
    <name evidence="12" type="ORF">FNF31_04603</name>
</gene>
<evidence type="ECO:0000313" key="18">
    <source>
        <dbReference type="Proteomes" id="UP000325113"/>
    </source>
</evidence>
<evidence type="ECO:0000256" key="7">
    <source>
        <dbReference type="ARBA" id="ARBA00022840"/>
    </source>
</evidence>
<proteinExistence type="inferred from homology"/>
<name>A0A5A8D430_CAFRO</name>
<keyword evidence="8" id="KW-0479">Metal-binding</keyword>
<dbReference type="AlphaFoldDB" id="A0A5A8D430"/>
<organism evidence="12 18">
    <name type="scientific">Cafeteria roenbergensis</name>
    <name type="common">Marine flagellate</name>
    <dbReference type="NCBI Taxonomy" id="33653"/>
    <lineage>
        <taxon>Eukaryota</taxon>
        <taxon>Sar</taxon>
        <taxon>Stramenopiles</taxon>
        <taxon>Bigyra</taxon>
        <taxon>Opalozoa</taxon>
        <taxon>Bicosoecida</taxon>
        <taxon>Cafeteriaceae</taxon>
        <taxon>Cafeteria</taxon>
    </lineage>
</organism>
<keyword evidence="6 8" id="KW-0256">Endoplasmic reticulum</keyword>
<dbReference type="SUPFAM" id="SSF52540">
    <property type="entry name" value="P-loop containing nucleoside triphosphate hydrolases"/>
    <property type="match status" value="1"/>
</dbReference>
<accession>A0A5A8D430</accession>
<dbReference type="GO" id="GO:0016887">
    <property type="term" value="F:ATP hydrolysis activity"/>
    <property type="evidence" value="ECO:0007669"/>
    <property type="project" value="InterPro"/>
</dbReference>
<dbReference type="GO" id="GO:0071816">
    <property type="term" value="P:tail-anchored membrane protein insertion into ER membrane"/>
    <property type="evidence" value="ECO:0007669"/>
    <property type="project" value="TreeGrafter"/>
</dbReference>
<evidence type="ECO:0000313" key="11">
    <source>
        <dbReference type="EMBL" id="KAA0153589.1"/>
    </source>
</evidence>
<dbReference type="InterPro" id="IPR027542">
    <property type="entry name" value="ATPase_ArsA/GET3_euk"/>
</dbReference>
<feature type="region of interest" description="Disordered" evidence="9">
    <location>
        <begin position="1"/>
        <end position="22"/>
    </location>
</feature>
<dbReference type="Proteomes" id="UP000322899">
    <property type="component" value="Unassembled WGS sequence"/>
</dbReference>
<keyword evidence="5 8" id="KW-0378">Hydrolase</keyword>
<dbReference type="OrthoDB" id="1770at2759"/>
<evidence type="ECO:0000256" key="1">
    <source>
        <dbReference type="ARBA" id="ARBA00011040"/>
    </source>
</evidence>
<comment type="function">
    <text evidence="8">ATPase required for the post-translational delivery of tail-anchored (TA) proteins to the endoplasmic reticulum. Recognizes and selectively binds the transmembrane domain of TA proteins in the cytosol. This complex then targets to the endoplasmic reticulum by membrane-bound receptors, where the tail-anchored protein is released for insertion. This process is regulated by ATP binding and hydrolysis. ATP binding drives the homodimer towards the closed dimer state, facilitating recognition of newly synthesized TA membrane proteins. ATP hydrolysis is required for insertion. Subsequently, the homodimer reverts towards the open dimer state, lowering its affinity for the membrane-bound receptor, and returning it to the cytosol to initiate a new round of targeting.</text>
</comment>
<dbReference type="GO" id="GO:0005524">
    <property type="term" value="F:ATP binding"/>
    <property type="evidence" value="ECO:0007669"/>
    <property type="project" value="UniProtKB-UniRule"/>
</dbReference>
<dbReference type="Gene3D" id="3.40.50.300">
    <property type="entry name" value="P-loop containing nucleotide triphosphate hydrolases"/>
    <property type="match status" value="1"/>
</dbReference>
<dbReference type="Proteomes" id="UP000325113">
    <property type="component" value="Unassembled WGS sequence"/>
</dbReference>
<feature type="domain" description="ArsA/GET3 Anion-transporting ATPase-like" evidence="10">
    <location>
        <begin position="36"/>
        <end position="362"/>
    </location>
</feature>
<dbReference type="CDD" id="cd02035">
    <property type="entry name" value="ArsA"/>
    <property type="match status" value="1"/>
</dbReference>
<dbReference type="EMBL" id="VLTM01000049">
    <property type="protein sequence ID" value="KAA0159958.1"/>
    <property type="molecule type" value="Genomic_DNA"/>
</dbReference>
<dbReference type="PANTHER" id="PTHR10803:SF3">
    <property type="entry name" value="ATPASE GET3"/>
    <property type="match status" value="1"/>
</dbReference>
<dbReference type="FunFam" id="3.40.50.300:FF:001459">
    <property type="entry name" value="ATPase ASNA1 homolog"/>
    <property type="match status" value="1"/>
</dbReference>
<feature type="binding site" evidence="8">
    <location>
        <position position="297"/>
    </location>
    <ligand>
        <name>ATP</name>
        <dbReference type="ChEBI" id="CHEBI:30616"/>
    </ligand>
</feature>
<keyword evidence="16" id="KW-1185">Reference proteome</keyword>
<evidence type="ECO:0000259" key="10">
    <source>
        <dbReference type="Pfam" id="PF02374"/>
    </source>
</evidence>
<keyword evidence="8" id="KW-0862">Zinc</keyword>
<feature type="binding site" evidence="8">
    <location>
        <position position="312"/>
    </location>
    <ligand>
        <name>Zn(2+)</name>
        <dbReference type="ChEBI" id="CHEBI:29105"/>
        <note>ligand shared between dimeric partners</note>
    </ligand>
</feature>
<evidence type="ECO:0000256" key="3">
    <source>
        <dbReference type="ARBA" id="ARBA00022490"/>
    </source>
</evidence>
<feature type="binding site" evidence="8">
    <location>
        <position position="270"/>
    </location>
    <ligand>
        <name>ATP</name>
        <dbReference type="ChEBI" id="CHEBI:30616"/>
    </ligand>
</feature>
<evidence type="ECO:0000256" key="9">
    <source>
        <dbReference type="SAM" id="MobiDB-lite"/>
    </source>
</evidence>
<reference evidence="15 16" key="1">
    <citation type="submission" date="2019-07" db="EMBL/GenBank/DDBJ databases">
        <title>Genomes of Cafeteria roenbergensis.</title>
        <authorList>
            <person name="Fischer M.G."/>
            <person name="Hackl T."/>
            <person name="Roman M."/>
        </authorList>
    </citation>
    <scope>NUCLEOTIDE SEQUENCE [LARGE SCALE GENOMIC DNA]</scope>
    <source>
        <strain evidence="11 16">BVI</strain>
        <strain evidence="12 18">Cflag</strain>
        <strain evidence="14 15">E4-10P</strain>
        <strain evidence="13 17">RCC970-E3</strain>
    </source>
</reference>
<dbReference type="GO" id="GO:0043529">
    <property type="term" value="C:GET complex"/>
    <property type="evidence" value="ECO:0007669"/>
    <property type="project" value="TreeGrafter"/>
</dbReference>
<sequence length="375" mass="39068">MAAAGATSGSGLGGPDEELPPMEPSLEELVATPTLQWVFVGGKGGVGKTTTSCSVALQLARTRGRVLLVSTDPAHNLSDAFGQKFGGKPSAVDGVENLFCMEIDTDEALKAAQKQADTQVRAAAGGGEAQSSPLAGLLGPDGGAGISKMVSDLVTSVPGVDEALSFVQMMGLVRSMDFDVVVFDTAPTGHTLRLLAFPDSLAKGLEAATALKTQLGPLLGMATSMMGPSGGDALGKISEQMEAFKSALTEVRSTLTDPERCTFVCVCIPEFLSLYETERLVQQLGRHSIDVANVVVNQVLWEPRGGAAADPCGVCRARRRVQGKYLAQIADLYEDFHVVKMPAMKDEVRGSASLAAFSEMLVKPYDGAAAVGADD</sequence>
<dbReference type="InterPro" id="IPR025723">
    <property type="entry name" value="ArsA/GET3_ATPase-like"/>
</dbReference>
<dbReference type="OMA" id="MDAPYEF"/>
<dbReference type="Proteomes" id="UP000323011">
    <property type="component" value="Unassembled WGS sequence"/>
</dbReference>
<comment type="subcellular location">
    <subcellularLocation>
        <location evidence="8">Cytoplasm</location>
    </subcellularLocation>
    <subcellularLocation>
        <location evidence="8">Endoplasmic reticulum</location>
    </subcellularLocation>
</comment>
<dbReference type="EMBL" id="VLTN01000015">
    <property type="protein sequence ID" value="KAA0153589.1"/>
    <property type="molecule type" value="Genomic_DNA"/>
</dbReference>
<evidence type="ECO:0000256" key="4">
    <source>
        <dbReference type="ARBA" id="ARBA00022741"/>
    </source>
</evidence>
<evidence type="ECO:0000256" key="5">
    <source>
        <dbReference type="ARBA" id="ARBA00022801"/>
    </source>
</evidence>
<dbReference type="HAMAP" id="MF_03112">
    <property type="entry name" value="Asna1_Get3"/>
    <property type="match status" value="1"/>
</dbReference>
<evidence type="ECO:0000256" key="6">
    <source>
        <dbReference type="ARBA" id="ARBA00022824"/>
    </source>
</evidence>
<comment type="subunit">
    <text evidence="8">Homodimer.</text>
</comment>
<keyword evidence="7 8" id="KW-0067">ATP-binding</keyword>
<dbReference type="Pfam" id="PF02374">
    <property type="entry name" value="ArsA_ATPase"/>
    <property type="match status" value="1"/>
</dbReference>
<feature type="active site" evidence="8">
    <location>
        <position position="72"/>
    </location>
</feature>
<keyword evidence="3 8" id="KW-0963">Cytoplasm</keyword>
<evidence type="ECO:0000256" key="2">
    <source>
        <dbReference type="ARBA" id="ARBA00022448"/>
    </source>
</evidence>
<feature type="binding site" evidence="8">
    <location>
        <begin position="43"/>
        <end position="50"/>
    </location>
    <ligand>
        <name>ATP</name>
        <dbReference type="ChEBI" id="CHEBI:30616"/>
    </ligand>
</feature>
<dbReference type="EC" id="3.6.-.-" evidence="8"/>
<keyword evidence="2 8" id="KW-0813">Transport</keyword>
<evidence type="ECO:0000313" key="17">
    <source>
        <dbReference type="Proteomes" id="UP000324907"/>
    </source>
</evidence>
<dbReference type="InterPro" id="IPR027417">
    <property type="entry name" value="P-loop_NTPase"/>
</dbReference>
<evidence type="ECO:0000313" key="13">
    <source>
        <dbReference type="EMBL" id="KAA0162573.1"/>
    </source>
</evidence>
<keyword evidence="4 8" id="KW-0547">Nucleotide-binding</keyword>
<feature type="binding site" evidence="8">
    <location>
        <position position="315"/>
    </location>
    <ligand>
        <name>Zn(2+)</name>
        <dbReference type="ChEBI" id="CHEBI:29105"/>
        <note>ligand shared between dimeric partners</note>
    </ligand>
</feature>
<dbReference type="GO" id="GO:0046872">
    <property type="term" value="F:metal ion binding"/>
    <property type="evidence" value="ECO:0007669"/>
    <property type="project" value="UniProtKB-KW"/>
</dbReference>
<dbReference type="Proteomes" id="UP000324907">
    <property type="component" value="Unassembled WGS sequence"/>
</dbReference>
<evidence type="ECO:0000313" key="14">
    <source>
        <dbReference type="EMBL" id="KAA0165606.1"/>
    </source>
</evidence>
<dbReference type="PANTHER" id="PTHR10803">
    <property type="entry name" value="ARSENICAL PUMP-DRIVING ATPASE ARSENITE-TRANSLOCATING ATPASE"/>
    <property type="match status" value="1"/>
</dbReference>